<feature type="transmembrane region" description="Helical" evidence="5">
    <location>
        <begin position="32"/>
        <end position="53"/>
    </location>
</feature>
<feature type="transmembrane region" description="Helical" evidence="5">
    <location>
        <begin position="153"/>
        <end position="169"/>
    </location>
</feature>
<keyword evidence="2 5" id="KW-0812">Transmembrane</keyword>
<name>A0ABT8LD13_9BACT</name>
<feature type="transmembrane region" description="Helical" evidence="5">
    <location>
        <begin position="176"/>
        <end position="192"/>
    </location>
</feature>
<feature type="transmembrane region" description="Helical" evidence="5">
    <location>
        <begin position="360"/>
        <end position="376"/>
    </location>
</feature>
<dbReference type="PANTHER" id="PTHR37422">
    <property type="entry name" value="TEICHURONIC ACID BIOSYNTHESIS PROTEIN TUAE"/>
    <property type="match status" value="1"/>
</dbReference>
<comment type="subcellular location">
    <subcellularLocation>
        <location evidence="1">Membrane</location>
        <topology evidence="1">Multi-pass membrane protein</topology>
    </subcellularLocation>
</comment>
<evidence type="ECO:0000256" key="3">
    <source>
        <dbReference type="ARBA" id="ARBA00022989"/>
    </source>
</evidence>
<keyword evidence="3 5" id="KW-1133">Transmembrane helix</keyword>
<keyword evidence="8" id="KW-1185">Reference proteome</keyword>
<feature type="transmembrane region" description="Helical" evidence="5">
    <location>
        <begin position="90"/>
        <end position="109"/>
    </location>
</feature>
<protein>
    <submittedName>
        <fullName evidence="7">O-antigen ligase family protein</fullName>
    </submittedName>
</protein>
<evidence type="ECO:0000256" key="5">
    <source>
        <dbReference type="SAM" id="Phobius"/>
    </source>
</evidence>
<evidence type="ECO:0000313" key="8">
    <source>
        <dbReference type="Proteomes" id="UP001172083"/>
    </source>
</evidence>
<evidence type="ECO:0000259" key="6">
    <source>
        <dbReference type="Pfam" id="PF04932"/>
    </source>
</evidence>
<sequence length="385" mass="44655">MKVTNILTLLLAVIWITNKGWKSILQSEHARFLVLAWGGYFLLQVIGCFYSEGLDTAFGGLEKKLVIIVFPILLANVKIDSQLLNNALRSFIIGVLLAGILVIAHFYIYTPEKGLFNVVHFSLRILKIDPIYFSSYVLAALVFLFYLRKNFQIPLLLLFFLLLGFYLFIFPSRMTLFLFFVMIVFYFIFQLLKSKKILIPIGIMVSFLVAFFIMYQQSYILKWKFDDLIGLDLNNLKINKKEMGEGDHGVDYRVIKWQSAINIIRENPILGVGTGDEKNELLMQYKNHNFVQGMEKTYNAHNEYLSEAIRHGIIGLLIFCLVLFLTIKISYKNQNYLFIAFMVIILCIFLIESYLSRQRGAVFFAFFSTLLFYYGVTNPPKKLSF</sequence>
<dbReference type="InterPro" id="IPR051533">
    <property type="entry name" value="WaaL-like"/>
</dbReference>
<evidence type="ECO:0000256" key="2">
    <source>
        <dbReference type="ARBA" id="ARBA00022692"/>
    </source>
</evidence>
<gene>
    <name evidence="7" type="ORF">QQ020_26555</name>
</gene>
<evidence type="ECO:0000313" key="7">
    <source>
        <dbReference type="EMBL" id="MDN5215667.1"/>
    </source>
</evidence>
<dbReference type="InterPro" id="IPR007016">
    <property type="entry name" value="O-antigen_ligase-rel_domated"/>
</dbReference>
<keyword evidence="4 5" id="KW-0472">Membrane</keyword>
<dbReference type="Pfam" id="PF04932">
    <property type="entry name" value="Wzy_C"/>
    <property type="match status" value="1"/>
</dbReference>
<organism evidence="7 8">
    <name type="scientific">Agaribacillus aureus</name>
    <dbReference type="NCBI Taxonomy" id="3051825"/>
    <lineage>
        <taxon>Bacteria</taxon>
        <taxon>Pseudomonadati</taxon>
        <taxon>Bacteroidota</taxon>
        <taxon>Cytophagia</taxon>
        <taxon>Cytophagales</taxon>
        <taxon>Splendidivirgaceae</taxon>
        <taxon>Agaribacillus</taxon>
    </lineage>
</organism>
<accession>A0ABT8LD13</accession>
<dbReference type="Proteomes" id="UP001172083">
    <property type="component" value="Unassembled WGS sequence"/>
</dbReference>
<feature type="domain" description="O-antigen ligase-related" evidence="6">
    <location>
        <begin position="159"/>
        <end position="320"/>
    </location>
</feature>
<reference evidence="7" key="1">
    <citation type="submission" date="2023-06" db="EMBL/GenBank/DDBJ databases">
        <title>Genomic of Agaribacillus aureum.</title>
        <authorList>
            <person name="Wang G."/>
        </authorList>
    </citation>
    <scope>NUCLEOTIDE SEQUENCE</scope>
    <source>
        <strain evidence="7">BMA12</strain>
    </source>
</reference>
<evidence type="ECO:0000256" key="1">
    <source>
        <dbReference type="ARBA" id="ARBA00004141"/>
    </source>
</evidence>
<feature type="transmembrane region" description="Helical" evidence="5">
    <location>
        <begin position="313"/>
        <end position="331"/>
    </location>
</feature>
<evidence type="ECO:0000256" key="4">
    <source>
        <dbReference type="ARBA" id="ARBA00023136"/>
    </source>
</evidence>
<proteinExistence type="predicted"/>
<feature type="transmembrane region" description="Helical" evidence="5">
    <location>
        <begin position="130"/>
        <end position="147"/>
    </location>
</feature>
<feature type="transmembrane region" description="Helical" evidence="5">
    <location>
        <begin position="198"/>
        <end position="215"/>
    </location>
</feature>
<keyword evidence="7" id="KW-0436">Ligase</keyword>
<dbReference type="EMBL" id="JAUJEB010000007">
    <property type="protein sequence ID" value="MDN5215667.1"/>
    <property type="molecule type" value="Genomic_DNA"/>
</dbReference>
<feature type="transmembrane region" description="Helical" evidence="5">
    <location>
        <begin position="337"/>
        <end position="355"/>
    </location>
</feature>
<dbReference type="PANTHER" id="PTHR37422:SF13">
    <property type="entry name" value="LIPOPOLYSACCHARIDE BIOSYNTHESIS PROTEIN PA4999-RELATED"/>
    <property type="match status" value="1"/>
</dbReference>
<comment type="caution">
    <text evidence="7">The sequence shown here is derived from an EMBL/GenBank/DDBJ whole genome shotgun (WGS) entry which is preliminary data.</text>
</comment>
<dbReference type="GO" id="GO:0016874">
    <property type="term" value="F:ligase activity"/>
    <property type="evidence" value="ECO:0007669"/>
    <property type="project" value="UniProtKB-KW"/>
</dbReference>